<reference evidence="2 3" key="1">
    <citation type="submission" date="2021-01" db="EMBL/GenBank/DDBJ databases">
        <title>Whole genome shotgun sequence of Actinoplanes deccanensis NBRC 13994.</title>
        <authorList>
            <person name="Komaki H."/>
            <person name="Tamura T."/>
        </authorList>
    </citation>
    <scope>NUCLEOTIDE SEQUENCE [LARGE SCALE GENOMIC DNA]</scope>
    <source>
        <strain evidence="2 3">NBRC 13994</strain>
    </source>
</reference>
<dbReference type="EMBL" id="BOMI01000144">
    <property type="protein sequence ID" value="GID78283.1"/>
    <property type="molecule type" value="Genomic_DNA"/>
</dbReference>
<dbReference type="Gene3D" id="1.10.10.10">
    <property type="entry name" value="Winged helix-like DNA-binding domain superfamily/Winged helix DNA-binding domain"/>
    <property type="match status" value="1"/>
</dbReference>
<dbReference type="InterPro" id="IPR036390">
    <property type="entry name" value="WH_DNA-bd_sf"/>
</dbReference>
<dbReference type="InterPro" id="IPR036388">
    <property type="entry name" value="WH-like_DNA-bd_sf"/>
</dbReference>
<dbReference type="PROSITE" id="PS50995">
    <property type="entry name" value="HTH_MARR_2"/>
    <property type="match status" value="1"/>
</dbReference>
<name>A0ABQ3YE81_9ACTN</name>
<gene>
    <name evidence="2" type="primary">marR</name>
    <name evidence="2" type="ORF">Ade02nite_69240</name>
</gene>
<sequence>MTRREQRSSDLARAVRDVLQANGEAAHSLARRLGVGITDAVALDYLLSSPDGLGPTELGQRLGIRSASATTLVDRLDAAGHAHRVRHPSDRRRQTVVATDHAYEEVRTALAPLLERIEQAAARLGSEQAAATTTFLREVAAAMRDYAADKE</sequence>
<keyword evidence="3" id="KW-1185">Reference proteome</keyword>
<feature type="domain" description="HTH marR-type" evidence="1">
    <location>
        <begin position="8"/>
        <end position="141"/>
    </location>
</feature>
<dbReference type="SUPFAM" id="SSF46785">
    <property type="entry name" value="Winged helix' DNA-binding domain"/>
    <property type="match status" value="1"/>
</dbReference>
<evidence type="ECO:0000313" key="3">
    <source>
        <dbReference type="Proteomes" id="UP000609879"/>
    </source>
</evidence>
<dbReference type="InterPro" id="IPR000835">
    <property type="entry name" value="HTH_MarR-typ"/>
</dbReference>
<dbReference type="Proteomes" id="UP000609879">
    <property type="component" value="Unassembled WGS sequence"/>
</dbReference>
<protein>
    <submittedName>
        <fullName evidence="2">MarR family transcriptional regulator</fullName>
    </submittedName>
</protein>
<dbReference type="InterPro" id="IPR039422">
    <property type="entry name" value="MarR/SlyA-like"/>
</dbReference>
<comment type="caution">
    <text evidence="2">The sequence shown here is derived from an EMBL/GenBank/DDBJ whole genome shotgun (WGS) entry which is preliminary data.</text>
</comment>
<dbReference type="SMART" id="SM00347">
    <property type="entry name" value="HTH_MARR"/>
    <property type="match status" value="1"/>
</dbReference>
<dbReference type="PANTHER" id="PTHR33164:SF106">
    <property type="entry name" value="TRANSCRIPTIONAL REGULATORY PROTEIN"/>
    <property type="match status" value="1"/>
</dbReference>
<dbReference type="PANTHER" id="PTHR33164">
    <property type="entry name" value="TRANSCRIPTIONAL REGULATOR, MARR FAMILY"/>
    <property type="match status" value="1"/>
</dbReference>
<evidence type="ECO:0000313" key="2">
    <source>
        <dbReference type="EMBL" id="GID78283.1"/>
    </source>
</evidence>
<accession>A0ABQ3YE81</accession>
<proteinExistence type="predicted"/>
<evidence type="ECO:0000259" key="1">
    <source>
        <dbReference type="PROSITE" id="PS50995"/>
    </source>
</evidence>
<dbReference type="Pfam" id="PF12802">
    <property type="entry name" value="MarR_2"/>
    <property type="match status" value="1"/>
</dbReference>
<organism evidence="2 3">
    <name type="scientific">Paractinoplanes deccanensis</name>
    <dbReference type="NCBI Taxonomy" id="113561"/>
    <lineage>
        <taxon>Bacteria</taxon>
        <taxon>Bacillati</taxon>
        <taxon>Actinomycetota</taxon>
        <taxon>Actinomycetes</taxon>
        <taxon>Micromonosporales</taxon>
        <taxon>Micromonosporaceae</taxon>
        <taxon>Paractinoplanes</taxon>
    </lineage>
</organism>